<dbReference type="EMBL" id="JARJLG010000143">
    <property type="protein sequence ID" value="KAJ7737428.1"/>
    <property type="molecule type" value="Genomic_DNA"/>
</dbReference>
<evidence type="ECO:0000256" key="1">
    <source>
        <dbReference type="SAM" id="MobiDB-lite"/>
    </source>
</evidence>
<gene>
    <name evidence="2" type="ORF">DFH07DRAFT_966481</name>
</gene>
<name>A0AAD7I8G3_9AGAR</name>
<organism evidence="2 3">
    <name type="scientific">Mycena maculata</name>
    <dbReference type="NCBI Taxonomy" id="230809"/>
    <lineage>
        <taxon>Eukaryota</taxon>
        <taxon>Fungi</taxon>
        <taxon>Dikarya</taxon>
        <taxon>Basidiomycota</taxon>
        <taxon>Agaricomycotina</taxon>
        <taxon>Agaricomycetes</taxon>
        <taxon>Agaricomycetidae</taxon>
        <taxon>Agaricales</taxon>
        <taxon>Marasmiineae</taxon>
        <taxon>Mycenaceae</taxon>
        <taxon>Mycena</taxon>
    </lineage>
</organism>
<evidence type="ECO:0000313" key="2">
    <source>
        <dbReference type="EMBL" id="KAJ7737428.1"/>
    </source>
</evidence>
<evidence type="ECO:0000313" key="3">
    <source>
        <dbReference type="Proteomes" id="UP001215280"/>
    </source>
</evidence>
<proteinExistence type="predicted"/>
<keyword evidence="3" id="KW-1185">Reference proteome</keyword>
<comment type="caution">
    <text evidence="2">The sequence shown here is derived from an EMBL/GenBank/DDBJ whole genome shotgun (WGS) entry which is preliminary data.</text>
</comment>
<feature type="compositionally biased region" description="Basic and acidic residues" evidence="1">
    <location>
        <begin position="165"/>
        <end position="183"/>
    </location>
</feature>
<dbReference type="AlphaFoldDB" id="A0AAD7I8G3"/>
<feature type="region of interest" description="Disordered" evidence="1">
    <location>
        <begin position="165"/>
        <end position="193"/>
    </location>
</feature>
<accession>A0AAD7I8G3</accession>
<protein>
    <submittedName>
        <fullName evidence="2">Uncharacterized protein</fullName>
    </submittedName>
</protein>
<reference evidence="2" key="1">
    <citation type="submission" date="2023-03" db="EMBL/GenBank/DDBJ databases">
        <title>Massive genome expansion in bonnet fungi (Mycena s.s.) driven by repeated elements and novel gene families across ecological guilds.</title>
        <authorList>
            <consortium name="Lawrence Berkeley National Laboratory"/>
            <person name="Harder C.B."/>
            <person name="Miyauchi S."/>
            <person name="Viragh M."/>
            <person name="Kuo A."/>
            <person name="Thoen E."/>
            <person name="Andreopoulos B."/>
            <person name="Lu D."/>
            <person name="Skrede I."/>
            <person name="Drula E."/>
            <person name="Henrissat B."/>
            <person name="Morin E."/>
            <person name="Kohler A."/>
            <person name="Barry K."/>
            <person name="LaButti K."/>
            <person name="Morin E."/>
            <person name="Salamov A."/>
            <person name="Lipzen A."/>
            <person name="Mereny Z."/>
            <person name="Hegedus B."/>
            <person name="Baldrian P."/>
            <person name="Stursova M."/>
            <person name="Weitz H."/>
            <person name="Taylor A."/>
            <person name="Grigoriev I.V."/>
            <person name="Nagy L.G."/>
            <person name="Martin F."/>
            <person name="Kauserud H."/>
        </authorList>
    </citation>
    <scope>NUCLEOTIDE SEQUENCE</scope>
    <source>
        <strain evidence="2">CBHHK188m</strain>
    </source>
</reference>
<sequence length="193" mass="21961">MAFRDQWLCQANYIFSQFLMTAPHDDYCKATDYYDLRCPSHLQATIFIWGIDYEATFSDLPEEIPEGYLFLCPLNDLRSESGKFLECPECPAYWSLDPMGNERLNPEKASTLGVPTLKWNAGLGEFHAAKGFEPNSQDIVRHLGKPLYELSYTPEGGCARIEEVFSDERDSPYTPADARHSQQGDKNGVKFKP</sequence>
<dbReference type="Proteomes" id="UP001215280">
    <property type="component" value="Unassembled WGS sequence"/>
</dbReference>